<dbReference type="SUPFAM" id="SSF51621">
    <property type="entry name" value="Phosphoenolpyruvate/pyruvate domain"/>
    <property type="match status" value="1"/>
</dbReference>
<reference evidence="1" key="1">
    <citation type="submission" date="2020-06" db="EMBL/GenBank/DDBJ databases">
        <title>Legume-microbial interactions unlock mineral nutrients during tropical forest succession.</title>
        <authorList>
            <person name="Epihov D.Z."/>
        </authorList>
    </citation>
    <scope>NUCLEOTIDE SEQUENCE [LARGE SCALE GENOMIC DNA]</scope>
    <source>
        <strain evidence="1">Pan2503</strain>
    </source>
</reference>
<gene>
    <name evidence="1" type="ORF">HRJ53_15520</name>
</gene>
<dbReference type="Proteomes" id="UP000567293">
    <property type="component" value="Unassembled WGS sequence"/>
</dbReference>
<evidence type="ECO:0000313" key="2">
    <source>
        <dbReference type="Proteomes" id="UP000567293"/>
    </source>
</evidence>
<dbReference type="Gene3D" id="3.20.20.60">
    <property type="entry name" value="Phosphoenolpyruvate-binding domains"/>
    <property type="match status" value="1"/>
</dbReference>
<dbReference type="EMBL" id="JACDQQ010001489">
    <property type="protein sequence ID" value="MBA0086388.1"/>
    <property type="molecule type" value="Genomic_DNA"/>
</dbReference>
<dbReference type="InterPro" id="IPR015813">
    <property type="entry name" value="Pyrv/PenolPyrv_kinase-like_dom"/>
</dbReference>
<dbReference type="AlphaFoldDB" id="A0A7V8NRX3"/>
<protein>
    <submittedName>
        <fullName evidence="1">Uncharacterized protein</fullName>
    </submittedName>
</protein>
<evidence type="ECO:0000313" key="1">
    <source>
        <dbReference type="EMBL" id="MBA0086388.1"/>
    </source>
</evidence>
<sequence length="67" mass="7587">PVIADIDAGFGNAEATYLLAKKMIDWVKEGRRTPDEAVTYLQRFCSCGVFNPARARRLLEQARTRTK</sequence>
<name>A0A7V8NRX3_9BACT</name>
<proteinExistence type="predicted"/>
<comment type="caution">
    <text evidence="1">The sequence shown here is derived from an EMBL/GenBank/DDBJ whole genome shotgun (WGS) entry which is preliminary data.</text>
</comment>
<accession>A0A7V8NRX3</accession>
<organism evidence="1 2">
    <name type="scientific">Candidatus Acidiferrum panamense</name>
    <dbReference type="NCBI Taxonomy" id="2741543"/>
    <lineage>
        <taxon>Bacteria</taxon>
        <taxon>Pseudomonadati</taxon>
        <taxon>Acidobacteriota</taxon>
        <taxon>Terriglobia</taxon>
        <taxon>Candidatus Acidiferrales</taxon>
        <taxon>Candidatus Acidiferrum</taxon>
    </lineage>
</organism>
<dbReference type="InterPro" id="IPR040442">
    <property type="entry name" value="Pyrv_kinase-like_dom_sf"/>
</dbReference>
<dbReference type="GO" id="GO:0003824">
    <property type="term" value="F:catalytic activity"/>
    <property type="evidence" value="ECO:0007669"/>
    <property type="project" value="InterPro"/>
</dbReference>
<feature type="non-terminal residue" evidence="1">
    <location>
        <position position="1"/>
    </location>
</feature>
<keyword evidence="2" id="KW-1185">Reference proteome</keyword>